<keyword evidence="2" id="KW-0479">Metal-binding</keyword>
<organism evidence="7 8">
    <name type="scientific">Riccia fluitans</name>
    <dbReference type="NCBI Taxonomy" id="41844"/>
    <lineage>
        <taxon>Eukaryota</taxon>
        <taxon>Viridiplantae</taxon>
        <taxon>Streptophyta</taxon>
        <taxon>Embryophyta</taxon>
        <taxon>Marchantiophyta</taxon>
        <taxon>Marchantiopsida</taxon>
        <taxon>Marchantiidae</taxon>
        <taxon>Marchantiales</taxon>
        <taxon>Ricciaceae</taxon>
        <taxon>Riccia</taxon>
    </lineage>
</organism>
<evidence type="ECO:0000256" key="3">
    <source>
        <dbReference type="ARBA" id="ARBA00022771"/>
    </source>
</evidence>
<evidence type="ECO:0000256" key="4">
    <source>
        <dbReference type="ARBA" id="ARBA00022786"/>
    </source>
</evidence>
<dbReference type="EMBL" id="JBHFFA010000001">
    <property type="protein sequence ID" value="KAL2650656.1"/>
    <property type="molecule type" value="Genomic_DNA"/>
</dbReference>
<evidence type="ECO:0000256" key="6">
    <source>
        <dbReference type="SAM" id="MobiDB-lite"/>
    </source>
</evidence>
<dbReference type="PANTHER" id="PTHR22770:SF47">
    <property type="entry name" value="E3 UBIQUITIN-PROTEIN LIGASE RNF216"/>
    <property type="match status" value="1"/>
</dbReference>
<dbReference type="AlphaFoldDB" id="A0ABD1ZGU2"/>
<evidence type="ECO:0000256" key="1">
    <source>
        <dbReference type="ARBA" id="ARBA00004906"/>
    </source>
</evidence>
<keyword evidence="5" id="KW-0862">Zinc</keyword>
<dbReference type="PANTHER" id="PTHR22770">
    <property type="entry name" value="UBIQUITIN CONJUGATING ENZYME 7 INTERACTING PROTEIN-RELATED"/>
    <property type="match status" value="1"/>
</dbReference>
<dbReference type="InterPro" id="IPR047546">
    <property type="entry name" value="Rcat_RBR_RNF216"/>
</dbReference>
<accession>A0ABD1ZGU2</accession>
<dbReference type="GO" id="GO:0008270">
    <property type="term" value="F:zinc ion binding"/>
    <property type="evidence" value="ECO:0007669"/>
    <property type="project" value="UniProtKB-KW"/>
</dbReference>
<evidence type="ECO:0000256" key="5">
    <source>
        <dbReference type="ARBA" id="ARBA00022833"/>
    </source>
</evidence>
<evidence type="ECO:0000313" key="8">
    <source>
        <dbReference type="Proteomes" id="UP001605036"/>
    </source>
</evidence>
<comment type="pathway">
    <text evidence="1">Protein modification; protein ubiquitination.</text>
</comment>
<gene>
    <name evidence="7" type="ORF">R1flu_018784</name>
</gene>
<evidence type="ECO:0000256" key="2">
    <source>
        <dbReference type="ARBA" id="ARBA00022723"/>
    </source>
</evidence>
<dbReference type="Pfam" id="PF26200">
    <property type="entry name" value="Rcat_RNF216"/>
    <property type="match status" value="1"/>
</dbReference>
<dbReference type="Gene3D" id="1.20.120.1750">
    <property type="match status" value="1"/>
</dbReference>
<feature type="region of interest" description="Disordered" evidence="6">
    <location>
        <begin position="213"/>
        <end position="241"/>
    </location>
</feature>
<keyword evidence="3" id="KW-0863">Zinc-finger</keyword>
<keyword evidence="4" id="KW-0833">Ubl conjugation pathway</keyword>
<dbReference type="Proteomes" id="UP001605036">
    <property type="component" value="Unassembled WGS sequence"/>
</dbReference>
<dbReference type="SUPFAM" id="SSF57850">
    <property type="entry name" value="RING/U-box"/>
    <property type="match status" value="1"/>
</dbReference>
<evidence type="ECO:0008006" key="9">
    <source>
        <dbReference type="Google" id="ProtNLM"/>
    </source>
</evidence>
<reference evidence="7 8" key="1">
    <citation type="submission" date="2024-09" db="EMBL/GenBank/DDBJ databases">
        <title>Chromosome-scale assembly of Riccia fluitans.</title>
        <authorList>
            <person name="Paukszto L."/>
            <person name="Sawicki J."/>
            <person name="Karawczyk K."/>
            <person name="Piernik-Szablinska J."/>
            <person name="Szczecinska M."/>
            <person name="Mazdziarz M."/>
        </authorList>
    </citation>
    <scope>NUCLEOTIDE SEQUENCE [LARGE SCALE GENOMIC DNA]</scope>
    <source>
        <strain evidence="7">Rf_01</strain>
        <tissue evidence="7">Aerial parts of the thallus</tissue>
    </source>
</reference>
<feature type="compositionally biased region" description="Basic and acidic residues" evidence="6">
    <location>
        <begin position="225"/>
        <end position="235"/>
    </location>
</feature>
<keyword evidence="8" id="KW-1185">Reference proteome</keyword>
<dbReference type="CDD" id="cd20353">
    <property type="entry name" value="Rcat_RBR_RNF216"/>
    <property type="match status" value="1"/>
</dbReference>
<protein>
    <recommendedName>
        <fullName evidence="9">RING-type domain-containing protein</fullName>
    </recommendedName>
</protein>
<proteinExistence type="predicted"/>
<dbReference type="InterPro" id="IPR051628">
    <property type="entry name" value="LUBAC_E3_Ligases"/>
</dbReference>
<evidence type="ECO:0000313" key="7">
    <source>
        <dbReference type="EMBL" id="KAL2650656.1"/>
    </source>
</evidence>
<name>A0ABD1ZGU2_9MARC</name>
<comment type="caution">
    <text evidence="7">The sequence shown here is derived from an EMBL/GenBank/DDBJ whole genome shotgun (WGS) entry which is preliminary data.</text>
</comment>
<sequence>MKERARVCARWLESLLTGCYPIVTFSGKVDVSGPGQDDGVKSLMEESHSHQQMEDSVECGCCFELCFFHSMVQVRKCFSDSAWLTYEQRRAEDAVAKANLGGLDEEDCLRTEVEERMTQALIRVCLFCSAELLKNEGCNKIVCRCGQKMCYICREAIKDYSHFCPHIRSRRDLKEPCKECSLCCLWTKDDEREVVEAAKSAALEKLASNYPDVMKRKIGPSGQSKQEKSKQESKRSRAVPS</sequence>